<sequence length="619" mass="68204">MFAAGSPDPSREESPATVLTASNAKVAGKKRKRVPGAASSPAPSDLGNASQSTPPPETRLSAAGPLAKYRDPIFVPISEGSEYYNTEQLPMNRMGFRYIPAGATLSNGILTCHTTETTPASYRVSWEDRSPFVKVTKDGLGLLGDKGFRSARCNAPIREGNWFMEVKIERGGGEHSGDNNQPEGSHVRLGWGRREAPLNGPVGLDGYSYGMRDKSGEKVTLSRPRSYGRPFKSGDVVGMYISLPPRRKANPKDPNDPAHLKRQRIAIDLRGQTYFEALEYPQCKEMTSLMDYSGKSTSSTSVPSSSKKSATVKNLPERGRPKATQPEAATTRPLPTLSNSLIAFFVNGEFQGAAFEDLYDYLPLKATDSSRKVKEKRRTRDNAHEHKENPFDDGQLGYYPFISLYNYAKVRINPGPDFDHPPPPNMDALLTGDAESKMDVESKQRTWRPICERYAEFMEEEWALDEVDISEAKAEAARRALVEKQEAGKREQRQKKRAQAEARKKKKLAQPAATPPLDDDRFGPNLGSLLSSTTAQPSPLRHGVAYQYEDLDKEAQSPAPTVASMAEAQDIASGYNSEFGDGVMDEVADEALQYRFMPSPQPSDGPSGILEREQVVQSE</sequence>
<dbReference type="EMBL" id="WQMT02000002">
    <property type="protein sequence ID" value="KAG9226439.1"/>
    <property type="molecule type" value="Genomic_DNA"/>
</dbReference>
<name>A0ACB7J779_PLECO</name>
<evidence type="ECO:0000313" key="1">
    <source>
        <dbReference type="EMBL" id="KAG9226439.1"/>
    </source>
</evidence>
<keyword evidence="2" id="KW-1185">Reference proteome</keyword>
<protein>
    <submittedName>
        <fullName evidence="1">Uncharacterized protein</fullName>
    </submittedName>
</protein>
<comment type="caution">
    <text evidence="1">The sequence shown here is derived from an EMBL/GenBank/DDBJ whole genome shotgun (WGS) entry which is preliminary data.</text>
</comment>
<reference evidence="1 2" key="1">
    <citation type="journal article" date="2021" name="Appl. Environ. Microbiol.">
        <title>Genetic linkage and physical mapping for an oyster mushroom Pleurotus cornucopiae and QTL analysis for the trait cap color.</title>
        <authorList>
            <person name="Zhang Y."/>
            <person name="Gao W."/>
            <person name="Sonnenberg A."/>
            <person name="Chen Q."/>
            <person name="Zhang J."/>
            <person name="Huang C."/>
        </authorList>
    </citation>
    <scope>NUCLEOTIDE SEQUENCE [LARGE SCALE GENOMIC DNA]</scope>
    <source>
        <strain evidence="1">CCMSSC00406</strain>
    </source>
</reference>
<evidence type="ECO:0000313" key="2">
    <source>
        <dbReference type="Proteomes" id="UP000824881"/>
    </source>
</evidence>
<gene>
    <name evidence="1" type="ORF">CCMSSC00406_0003318</name>
</gene>
<dbReference type="Proteomes" id="UP000824881">
    <property type="component" value="Unassembled WGS sequence"/>
</dbReference>
<accession>A0ACB7J779</accession>
<proteinExistence type="predicted"/>
<organism evidence="1 2">
    <name type="scientific">Pleurotus cornucopiae</name>
    <name type="common">Cornucopia mushroom</name>
    <dbReference type="NCBI Taxonomy" id="5321"/>
    <lineage>
        <taxon>Eukaryota</taxon>
        <taxon>Fungi</taxon>
        <taxon>Dikarya</taxon>
        <taxon>Basidiomycota</taxon>
        <taxon>Agaricomycotina</taxon>
        <taxon>Agaricomycetes</taxon>
        <taxon>Agaricomycetidae</taxon>
        <taxon>Agaricales</taxon>
        <taxon>Pleurotineae</taxon>
        <taxon>Pleurotaceae</taxon>
        <taxon>Pleurotus</taxon>
    </lineage>
</organism>